<keyword evidence="2" id="KW-1185">Reference proteome</keyword>
<dbReference type="EMBL" id="QNUK01000012">
    <property type="protein sequence ID" value="KAF5908575.1"/>
    <property type="molecule type" value="Genomic_DNA"/>
</dbReference>
<dbReference type="OrthoDB" id="8963550at2759"/>
<organism evidence="1 2">
    <name type="scientific">Clarias magur</name>
    <name type="common">Asian catfish</name>
    <name type="synonym">Macropteronotus magur</name>
    <dbReference type="NCBI Taxonomy" id="1594786"/>
    <lineage>
        <taxon>Eukaryota</taxon>
        <taxon>Metazoa</taxon>
        <taxon>Chordata</taxon>
        <taxon>Craniata</taxon>
        <taxon>Vertebrata</taxon>
        <taxon>Euteleostomi</taxon>
        <taxon>Actinopterygii</taxon>
        <taxon>Neopterygii</taxon>
        <taxon>Teleostei</taxon>
        <taxon>Ostariophysi</taxon>
        <taxon>Siluriformes</taxon>
        <taxon>Clariidae</taxon>
        <taxon>Clarias</taxon>
    </lineage>
</organism>
<comment type="caution">
    <text evidence="1">The sequence shown here is derived from an EMBL/GenBank/DDBJ whole genome shotgun (WGS) entry which is preliminary data.</text>
</comment>
<protein>
    <submittedName>
        <fullName evidence="1">Uncharacterized protein</fullName>
    </submittedName>
</protein>
<proteinExistence type="predicted"/>
<evidence type="ECO:0000313" key="2">
    <source>
        <dbReference type="Proteomes" id="UP000727407"/>
    </source>
</evidence>
<reference evidence="1" key="1">
    <citation type="submission" date="2020-07" db="EMBL/GenBank/DDBJ databases">
        <title>Clarias magur genome sequencing, assembly and annotation.</title>
        <authorList>
            <person name="Kushwaha B."/>
            <person name="Kumar R."/>
            <person name="Das P."/>
            <person name="Joshi C.G."/>
            <person name="Kumar D."/>
            <person name="Nagpure N.S."/>
            <person name="Pandey M."/>
            <person name="Agarwal S."/>
            <person name="Srivastava S."/>
            <person name="Singh M."/>
            <person name="Sahoo L."/>
            <person name="Jayasankar P."/>
            <person name="Meher P.K."/>
            <person name="Koringa P.G."/>
            <person name="Iquebal M.A."/>
            <person name="Das S.P."/>
            <person name="Bit A."/>
            <person name="Patnaik S."/>
            <person name="Patel N."/>
            <person name="Shah T.M."/>
            <person name="Hinsu A."/>
            <person name="Jena J.K."/>
        </authorList>
    </citation>
    <scope>NUCLEOTIDE SEQUENCE</scope>
    <source>
        <strain evidence="1">CIFAMagur01</strain>
        <tissue evidence="1">Testis</tissue>
    </source>
</reference>
<sequence length="85" mass="9776">MSHTAAAEWNESVGKFLHQKGAMPKAQVVHQEQRNLEVVNRYIESHGSPNLELNKLLFQVEKDGIDWSSGTAQRMFDSWCDQLNY</sequence>
<dbReference type="Proteomes" id="UP000727407">
    <property type="component" value="Unassembled WGS sequence"/>
</dbReference>
<accession>A0A8J4U7Y2</accession>
<dbReference type="AlphaFoldDB" id="A0A8J4U7Y2"/>
<evidence type="ECO:0000313" key="1">
    <source>
        <dbReference type="EMBL" id="KAF5908575.1"/>
    </source>
</evidence>
<gene>
    <name evidence="1" type="ORF">DAT39_001590</name>
</gene>
<name>A0A8J4U7Y2_CLAMG</name>